<feature type="compositionally biased region" description="Low complexity" evidence="10">
    <location>
        <begin position="101"/>
        <end position="115"/>
    </location>
</feature>
<dbReference type="CDD" id="cd03692">
    <property type="entry name" value="mtIF2_IVc"/>
    <property type="match status" value="1"/>
</dbReference>
<dbReference type="GO" id="GO:0003743">
    <property type="term" value="F:translation initiation factor activity"/>
    <property type="evidence" value="ECO:0007669"/>
    <property type="project" value="UniProtKB-UniRule"/>
</dbReference>
<dbReference type="PROSITE" id="PS51722">
    <property type="entry name" value="G_TR_2"/>
    <property type="match status" value="1"/>
</dbReference>
<reference evidence="12 13" key="1">
    <citation type="submission" date="2019-03" db="EMBL/GenBank/DDBJ databases">
        <title>Genomic Encyclopedia of Type Strains, Phase IV (KMG-IV): sequencing the most valuable type-strain genomes for metagenomic binning, comparative biology and taxonomic classification.</title>
        <authorList>
            <person name="Goeker M."/>
        </authorList>
    </citation>
    <scope>NUCLEOTIDE SEQUENCE [LARGE SCALE GENOMIC DNA]</scope>
    <source>
        <strain evidence="12 13">DSM 24830</strain>
    </source>
</reference>
<evidence type="ECO:0000256" key="2">
    <source>
        <dbReference type="ARBA" id="ARBA00020675"/>
    </source>
</evidence>
<dbReference type="InterPro" id="IPR005225">
    <property type="entry name" value="Small_GTP-bd"/>
</dbReference>
<dbReference type="Gene3D" id="3.40.50.300">
    <property type="entry name" value="P-loop containing nucleotide triphosphate hydrolases"/>
    <property type="match status" value="1"/>
</dbReference>
<dbReference type="InterPro" id="IPR009000">
    <property type="entry name" value="Transl_B-barrel_sf"/>
</dbReference>
<feature type="binding site" evidence="8">
    <location>
        <begin position="443"/>
        <end position="450"/>
    </location>
    <ligand>
        <name>GTP</name>
        <dbReference type="ChEBI" id="CHEBI:37565"/>
    </ligand>
</feature>
<evidence type="ECO:0000313" key="12">
    <source>
        <dbReference type="EMBL" id="TCJ87837.1"/>
    </source>
</evidence>
<feature type="compositionally biased region" description="Low complexity" evidence="10">
    <location>
        <begin position="187"/>
        <end position="217"/>
    </location>
</feature>
<protein>
    <recommendedName>
        <fullName evidence="2 8">Translation initiation factor IF-2</fullName>
    </recommendedName>
</protein>
<comment type="similarity">
    <text evidence="1 8 9">Belongs to the TRAFAC class translation factor GTPase superfamily. Classic translation factor GTPase family. IF-2 subfamily.</text>
</comment>
<dbReference type="PANTHER" id="PTHR43381">
    <property type="entry name" value="TRANSLATION INITIATION FACTOR IF-2-RELATED"/>
    <property type="match status" value="1"/>
</dbReference>
<dbReference type="SUPFAM" id="SSF52540">
    <property type="entry name" value="P-loop containing nucleoside triphosphate hydrolases"/>
    <property type="match status" value="1"/>
</dbReference>
<dbReference type="InterPro" id="IPR013575">
    <property type="entry name" value="IF2_assoc_dom_bac"/>
</dbReference>
<dbReference type="SUPFAM" id="SSF52156">
    <property type="entry name" value="Initiation factor IF2/eIF5b, domain 3"/>
    <property type="match status" value="1"/>
</dbReference>
<dbReference type="InterPro" id="IPR036925">
    <property type="entry name" value="TIF_IF2_dom3_sf"/>
</dbReference>
<feature type="domain" description="Tr-type G" evidence="11">
    <location>
        <begin position="434"/>
        <end position="603"/>
    </location>
</feature>
<feature type="compositionally biased region" description="Pro residues" evidence="10">
    <location>
        <begin position="268"/>
        <end position="288"/>
    </location>
</feature>
<comment type="subcellular location">
    <subcellularLocation>
        <location evidence="8">Cytoplasm</location>
    </subcellularLocation>
</comment>
<dbReference type="InterPro" id="IPR015760">
    <property type="entry name" value="TIF_IF2"/>
</dbReference>
<evidence type="ECO:0000256" key="3">
    <source>
        <dbReference type="ARBA" id="ARBA00022490"/>
    </source>
</evidence>
<dbReference type="SUPFAM" id="SSF50447">
    <property type="entry name" value="Translation proteins"/>
    <property type="match status" value="2"/>
</dbReference>
<dbReference type="InterPro" id="IPR023115">
    <property type="entry name" value="TIF_IF2_dom3"/>
</dbReference>
<dbReference type="InterPro" id="IPR000795">
    <property type="entry name" value="T_Tr_GTP-bd_dom"/>
</dbReference>
<feature type="binding site" evidence="8">
    <location>
        <begin position="489"/>
        <end position="493"/>
    </location>
    <ligand>
        <name>GTP</name>
        <dbReference type="ChEBI" id="CHEBI:37565"/>
    </ligand>
</feature>
<dbReference type="InterPro" id="IPR006847">
    <property type="entry name" value="IF2_N"/>
</dbReference>
<feature type="region of interest" description="G-domain" evidence="8">
    <location>
        <begin position="437"/>
        <end position="585"/>
    </location>
</feature>
<sequence>MSDIIVKQLAELIGAPVESLLRQLNDAGISVSGAEDSITDAQKLKLLEFIRTGQATTTEAAPKKAGGKISLKRRSSSEINVSGAQGKTNVSVEVRRKKNFSRSATETSNESETSSADIDDLNASANRTNDLAEQLSNERKAREDAIDKSKAERQATSERKAEEKIERDTAKETAETTAEAPQEEVTETAVEPEVTTETVAEESTPTATEETAPAETPVAEKTEEAPAEVAPVKKKLELPTDPRERREFLAKRARDEAAAKFKKRPSRPKPVPKPTPAKPAAAPAPAPSPTANANKGKKKPFQGRGGTPGGQLHVKEGLSGRRKKKGKRTRSVKIEQSTEHGFVAPTEPVVRSIEIPETIVVSELAQMLSVKGGDVIRAMMDMGVMATINQVVDQDTAILIVEEMGHEAKAATSEEEKSSTENLLEDTSQYETFSRAPVVTIMGHVDHGKTSLLDYIRESRVASGEAGGITQHIGAYQVATANGVISFLDTPGHAAFTQMRARGAKATDIVILVVAADDGVMPQTEEAIKHTREAGVPLIVAINKIDKESADPERVKSELAKFEVVAEEWGGEDVFANVSAKTGEGIDGLLESILLVAEVRELKARKDGPAKGTIIESSVVKGRGAVATVLVQEGTLKKGDVVLAGSEFGRVRAMTDDLGKPITEAGPSTPIEILGLSGTPSAGDDLVVLKNERKARELATKRHEKERETRFAAQQAAKLDAMFEKMQDGEKSTLNVLLKADVQGSLEAIKSSLNALSTDEVVVNIISSGVGGLSETDISLAQSSEAVIIGFNVRADASARRFAQESDTEIRYYSIIYELIDDVRDAMSGLLKPELREELVGIAEVKDVFTGSGFGNIAGCLVIEGKIKKDLPIRVLRKDVVIYEGYLESLRRHQDDVKEVAMGTECGIGVKNYDDVQPGDQIEVFTRTEIERKLESS</sequence>
<keyword evidence="4 8" id="KW-0396">Initiation factor</keyword>
<comment type="function">
    <text evidence="8 9">One of the essential components for the initiation of protein synthesis. Protects formylmethionyl-tRNA from spontaneous hydrolysis and promotes its binding to the 30S ribosomal subunits. Also involved in the hydrolysis of GTP during the formation of the 70S ribosomal complex.</text>
</comment>
<dbReference type="AlphaFoldDB" id="A0A4R1F0S9"/>
<dbReference type="InterPro" id="IPR053905">
    <property type="entry name" value="EF-G-like_DII"/>
</dbReference>
<dbReference type="FunFam" id="2.40.30.10:FF:000008">
    <property type="entry name" value="Translation initiation factor IF-2"/>
    <property type="match status" value="1"/>
</dbReference>
<feature type="binding site" evidence="8">
    <location>
        <begin position="543"/>
        <end position="546"/>
    </location>
    <ligand>
        <name>GTP</name>
        <dbReference type="ChEBI" id="CHEBI:37565"/>
    </ligand>
</feature>
<evidence type="ECO:0000256" key="8">
    <source>
        <dbReference type="HAMAP-Rule" id="MF_00100"/>
    </source>
</evidence>
<dbReference type="Proteomes" id="UP000294887">
    <property type="component" value="Unassembled WGS sequence"/>
</dbReference>
<evidence type="ECO:0000259" key="11">
    <source>
        <dbReference type="PROSITE" id="PS51722"/>
    </source>
</evidence>
<keyword evidence="3 8" id="KW-0963">Cytoplasm</keyword>
<evidence type="ECO:0000256" key="9">
    <source>
        <dbReference type="RuleBase" id="RU000644"/>
    </source>
</evidence>
<dbReference type="OrthoDB" id="9811804at2"/>
<dbReference type="Gene3D" id="3.40.50.10050">
    <property type="entry name" value="Translation initiation factor IF- 2, domain 3"/>
    <property type="match status" value="1"/>
</dbReference>
<dbReference type="NCBIfam" id="TIGR00231">
    <property type="entry name" value="small_GTP"/>
    <property type="match status" value="1"/>
</dbReference>
<dbReference type="InterPro" id="IPR044145">
    <property type="entry name" value="IF2_II"/>
</dbReference>
<evidence type="ECO:0000256" key="4">
    <source>
        <dbReference type="ARBA" id="ARBA00022540"/>
    </source>
</evidence>
<keyword evidence="6 8" id="KW-0648">Protein biosynthesis</keyword>
<keyword evidence="5 8" id="KW-0547">Nucleotide-binding</keyword>
<keyword evidence="7 8" id="KW-0342">GTP-binding</keyword>
<dbReference type="NCBIfam" id="TIGR00487">
    <property type="entry name" value="IF-2"/>
    <property type="match status" value="1"/>
</dbReference>
<dbReference type="Pfam" id="PF11987">
    <property type="entry name" value="IF-2"/>
    <property type="match status" value="1"/>
</dbReference>
<feature type="compositionally biased region" description="Basic and acidic residues" evidence="10">
    <location>
        <begin position="136"/>
        <end position="174"/>
    </location>
</feature>
<feature type="compositionally biased region" description="Polar residues" evidence="10">
    <location>
        <begin position="77"/>
        <end position="91"/>
    </location>
</feature>
<evidence type="ECO:0000256" key="7">
    <source>
        <dbReference type="ARBA" id="ARBA00023134"/>
    </source>
</evidence>
<evidence type="ECO:0000256" key="1">
    <source>
        <dbReference type="ARBA" id="ARBA00007733"/>
    </source>
</evidence>
<dbReference type="Pfam" id="PF04760">
    <property type="entry name" value="IF2_N"/>
    <property type="match status" value="2"/>
</dbReference>
<dbReference type="GO" id="GO:0005525">
    <property type="term" value="F:GTP binding"/>
    <property type="evidence" value="ECO:0007669"/>
    <property type="project" value="UniProtKB-KW"/>
</dbReference>
<evidence type="ECO:0000256" key="5">
    <source>
        <dbReference type="ARBA" id="ARBA00022741"/>
    </source>
</evidence>
<proteinExistence type="inferred from homology"/>
<dbReference type="CDD" id="cd03702">
    <property type="entry name" value="IF2_mtIF2_II"/>
    <property type="match status" value="1"/>
</dbReference>
<feature type="compositionally biased region" description="Polar residues" evidence="10">
    <location>
        <begin position="123"/>
        <end position="135"/>
    </location>
</feature>
<dbReference type="Gene3D" id="2.40.30.10">
    <property type="entry name" value="Translation factors"/>
    <property type="match status" value="2"/>
</dbReference>
<dbReference type="Pfam" id="PF00009">
    <property type="entry name" value="GTP_EFTU"/>
    <property type="match status" value="1"/>
</dbReference>
<gene>
    <name evidence="8" type="primary">infB</name>
    <name evidence="12" type="ORF">EV695_2353</name>
</gene>
<name>A0A4R1F0S9_9GAMM</name>
<dbReference type="FunFam" id="2.40.30.10:FF:000007">
    <property type="entry name" value="Translation initiation factor IF-2"/>
    <property type="match status" value="1"/>
</dbReference>
<comment type="caution">
    <text evidence="12">The sequence shown here is derived from an EMBL/GenBank/DDBJ whole genome shotgun (WGS) entry which is preliminary data.</text>
</comment>
<dbReference type="RefSeq" id="WP_131906081.1">
    <property type="nucleotide sequence ID" value="NZ_BAAAFU010000004.1"/>
</dbReference>
<evidence type="ECO:0000256" key="10">
    <source>
        <dbReference type="SAM" id="MobiDB-lite"/>
    </source>
</evidence>
<feature type="region of interest" description="Disordered" evidence="10">
    <location>
        <begin position="55"/>
        <end position="335"/>
    </location>
</feature>
<accession>A0A4R1F0S9</accession>
<dbReference type="HAMAP" id="MF_00100_B">
    <property type="entry name" value="IF_2_B"/>
    <property type="match status" value="1"/>
</dbReference>
<dbReference type="PANTHER" id="PTHR43381:SF5">
    <property type="entry name" value="TR-TYPE G DOMAIN-CONTAINING PROTEIN"/>
    <property type="match status" value="1"/>
</dbReference>
<feature type="compositionally biased region" description="Basic and acidic residues" evidence="10">
    <location>
        <begin position="234"/>
        <end position="259"/>
    </location>
</feature>
<dbReference type="InterPro" id="IPR027417">
    <property type="entry name" value="P-loop_NTPase"/>
</dbReference>
<evidence type="ECO:0000313" key="13">
    <source>
        <dbReference type="Proteomes" id="UP000294887"/>
    </source>
</evidence>
<dbReference type="SUPFAM" id="SSF46955">
    <property type="entry name" value="Putative DNA-binding domain"/>
    <property type="match status" value="1"/>
</dbReference>
<dbReference type="FunFam" id="3.40.50.10050:FF:000001">
    <property type="entry name" value="Translation initiation factor IF-2"/>
    <property type="match status" value="1"/>
</dbReference>
<dbReference type="GO" id="GO:0005829">
    <property type="term" value="C:cytosol"/>
    <property type="evidence" value="ECO:0007669"/>
    <property type="project" value="TreeGrafter"/>
</dbReference>
<dbReference type="Gene3D" id="3.30.56.50">
    <property type="entry name" value="Putative DNA-binding domain, N-terminal subdomain of bacterial translation initiation factor IF2"/>
    <property type="match status" value="1"/>
</dbReference>
<dbReference type="Pfam" id="PF08364">
    <property type="entry name" value="IF2_assoc"/>
    <property type="match status" value="1"/>
</dbReference>
<feature type="compositionally biased region" description="Basic residues" evidence="10">
    <location>
        <begin position="320"/>
        <end position="331"/>
    </location>
</feature>
<keyword evidence="13" id="KW-1185">Reference proteome</keyword>
<dbReference type="FunFam" id="3.40.50.300:FF:000019">
    <property type="entry name" value="Translation initiation factor IF-2"/>
    <property type="match status" value="1"/>
</dbReference>
<dbReference type="InterPro" id="IPR000178">
    <property type="entry name" value="TF_IF2_bacterial-like"/>
</dbReference>
<dbReference type="Pfam" id="PF22042">
    <property type="entry name" value="EF-G_D2"/>
    <property type="match status" value="1"/>
</dbReference>
<dbReference type="InterPro" id="IPR009061">
    <property type="entry name" value="DNA-bd_dom_put_sf"/>
</dbReference>
<evidence type="ECO:0000256" key="6">
    <source>
        <dbReference type="ARBA" id="ARBA00022917"/>
    </source>
</evidence>
<dbReference type="CDD" id="cd01887">
    <property type="entry name" value="IF2_eIF5B"/>
    <property type="match status" value="1"/>
</dbReference>
<organism evidence="12 13">
    <name type="scientific">Cocleimonas flava</name>
    <dbReference type="NCBI Taxonomy" id="634765"/>
    <lineage>
        <taxon>Bacteria</taxon>
        <taxon>Pseudomonadati</taxon>
        <taxon>Pseudomonadota</taxon>
        <taxon>Gammaproteobacteria</taxon>
        <taxon>Thiotrichales</taxon>
        <taxon>Thiotrichaceae</taxon>
        <taxon>Cocleimonas</taxon>
    </lineage>
</organism>
<dbReference type="EMBL" id="SMFQ01000003">
    <property type="protein sequence ID" value="TCJ87837.1"/>
    <property type="molecule type" value="Genomic_DNA"/>
</dbReference>
<dbReference type="GO" id="GO:0003924">
    <property type="term" value="F:GTPase activity"/>
    <property type="evidence" value="ECO:0007669"/>
    <property type="project" value="UniProtKB-UniRule"/>
</dbReference>